<comment type="caution">
    <text evidence="12">The sequence shown here is derived from an EMBL/GenBank/DDBJ whole genome shotgun (WGS) entry which is preliminary data.</text>
</comment>
<evidence type="ECO:0000313" key="13">
    <source>
        <dbReference type="Proteomes" id="UP000225548"/>
    </source>
</evidence>
<sequence>MMSETSENPATHEPVDGPADPSVTASRRPRTYVLVLFGLAVVVLLLDQLSKVWAEGSLVAGEPARPLLGDVVGLRLIYNSGAALSFGSGVTWVLTLLSVAVVVFIVLSARRVRSMPWAVAVGLVLGGALGNLGDRLFRSPGFPQGHVVDFIDYGPFIGNVADIAIVVAAVAIAVLAFVGIGPDGERAGSAAAPGTSAAGDEPTP</sequence>
<keyword evidence="8 9" id="KW-0472">Membrane</keyword>
<feature type="transmembrane region" description="Helical" evidence="9">
    <location>
        <begin position="82"/>
        <end position="107"/>
    </location>
</feature>
<feature type="region of interest" description="Disordered" evidence="11">
    <location>
        <begin position="1"/>
        <end position="23"/>
    </location>
</feature>
<comment type="subcellular location">
    <subcellularLocation>
        <location evidence="9">Cell membrane</location>
        <topology evidence="9">Multi-pass membrane protein</topology>
    </subcellularLocation>
</comment>
<dbReference type="Proteomes" id="UP000225548">
    <property type="component" value="Unassembled WGS sequence"/>
</dbReference>
<dbReference type="EMBL" id="PDJG01000001">
    <property type="protein sequence ID" value="PFG33453.1"/>
    <property type="molecule type" value="Genomic_DNA"/>
</dbReference>
<dbReference type="PRINTS" id="PR00781">
    <property type="entry name" value="LIPOSIGPTASE"/>
</dbReference>
<comment type="function">
    <text evidence="9">This protein specifically catalyzes the removal of signal peptides from prolipoproteins.</text>
</comment>
<feature type="active site" evidence="9">
    <location>
        <position position="162"/>
    </location>
</feature>
<gene>
    <name evidence="9" type="primary">lspA</name>
    <name evidence="12" type="ORF">ATL42_1330</name>
</gene>
<accession>A0A2A9E3Q0</accession>
<keyword evidence="2 9" id="KW-1003">Cell membrane</keyword>
<evidence type="ECO:0000256" key="3">
    <source>
        <dbReference type="ARBA" id="ARBA00022670"/>
    </source>
</evidence>
<comment type="similarity">
    <text evidence="1 9 10">Belongs to the peptidase A8 family.</text>
</comment>
<evidence type="ECO:0000313" key="12">
    <source>
        <dbReference type="EMBL" id="PFG33453.1"/>
    </source>
</evidence>
<dbReference type="Pfam" id="PF01252">
    <property type="entry name" value="Peptidase_A8"/>
    <property type="match status" value="1"/>
</dbReference>
<dbReference type="PROSITE" id="PS00855">
    <property type="entry name" value="SPASE_II"/>
    <property type="match status" value="1"/>
</dbReference>
<evidence type="ECO:0000256" key="11">
    <source>
        <dbReference type="SAM" id="MobiDB-lite"/>
    </source>
</evidence>
<proteinExistence type="inferred from homology"/>
<dbReference type="PANTHER" id="PTHR33695">
    <property type="entry name" value="LIPOPROTEIN SIGNAL PEPTIDASE"/>
    <property type="match status" value="1"/>
</dbReference>
<evidence type="ECO:0000256" key="9">
    <source>
        <dbReference type="HAMAP-Rule" id="MF_00161"/>
    </source>
</evidence>
<dbReference type="GO" id="GO:0004190">
    <property type="term" value="F:aspartic-type endopeptidase activity"/>
    <property type="evidence" value="ECO:0007669"/>
    <property type="project" value="UniProtKB-UniRule"/>
</dbReference>
<evidence type="ECO:0000256" key="5">
    <source>
        <dbReference type="ARBA" id="ARBA00022750"/>
    </source>
</evidence>
<evidence type="ECO:0000256" key="1">
    <source>
        <dbReference type="ARBA" id="ARBA00006139"/>
    </source>
</evidence>
<keyword evidence="6 9" id="KW-0378">Hydrolase</keyword>
<dbReference type="AlphaFoldDB" id="A0A2A9E3Q0"/>
<comment type="pathway">
    <text evidence="9">Protein modification; lipoprotein biosynthesis (signal peptide cleavage).</text>
</comment>
<dbReference type="UniPathway" id="UPA00665"/>
<keyword evidence="5 9" id="KW-0064">Aspartyl protease</keyword>
<dbReference type="HAMAP" id="MF_00161">
    <property type="entry name" value="LspA"/>
    <property type="match status" value="1"/>
</dbReference>
<dbReference type="PANTHER" id="PTHR33695:SF1">
    <property type="entry name" value="LIPOPROTEIN SIGNAL PEPTIDASE"/>
    <property type="match status" value="1"/>
</dbReference>
<evidence type="ECO:0000256" key="8">
    <source>
        <dbReference type="ARBA" id="ARBA00023136"/>
    </source>
</evidence>
<evidence type="ECO:0000256" key="6">
    <source>
        <dbReference type="ARBA" id="ARBA00022801"/>
    </source>
</evidence>
<keyword evidence="4 9" id="KW-0812">Transmembrane</keyword>
<evidence type="ECO:0000256" key="7">
    <source>
        <dbReference type="ARBA" id="ARBA00022989"/>
    </source>
</evidence>
<feature type="transmembrane region" description="Helical" evidence="9">
    <location>
        <begin position="153"/>
        <end position="178"/>
    </location>
</feature>
<dbReference type="EC" id="3.4.23.36" evidence="9"/>
<reference evidence="12 13" key="1">
    <citation type="submission" date="2017-10" db="EMBL/GenBank/DDBJ databases">
        <title>Sequencing the genomes of 1000 actinobacteria strains.</title>
        <authorList>
            <person name="Klenk H.-P."/>
        </authorList>
    </citation>
    <scope>NUCLEOTIDE SEQUENCE [LARGE SCALE GENOMIC DNA]</scope>
    <source>
        <strain evidence="12 13">DSM 18966</strain>
    </source>
</reference>
<evidence type="ECO:0000256" key="10">
    <source>
        <dbReference type="RuleBase" id="RU004181"/>
    </source>
</evidence>
<evidence type="ECO:0000256" key="2">
    <source>
        <dbReference type="ARBA" id="ARBA00022475"/>
    </source>
</evidence>
<dbReference type="InterPro" id="IPR001872">
    <property type="entry name" value="Peptidase_A8"/>
</dbReference>
<keyword evidence="7 9" id="KW-1133">Transmembrane helix</keyword>
<name>A0A2A9E3Q0_9MICO</name>
<dbReference type="GO" id="GO:0005886">
    <property type="term" value="C:plasma membrane"/>
    <property type="evidence" value="ECO:0007669"/>
    <property type="project" value="UniProtKB-SubCell"/>
</dbReference>
<comment type="catalytic activity">
    <reaction evidence="9">
        <text>Release of signal peptides from bacterial membrane prolipoproteins. Hydrolyzes -Xaa-Yaa-Zaa-|-(S,diacylglyceryl)Cys-, in which Xaa is hydrophobic (preferably Leu), and Yaa (Ala or Ser) and Zaa (Gly or Ala) have small, neutral side chains.</text>
        <dbReference type="EC" id="3.4.23.36"/>
    </reaction>
</comment>
<organism evidence="12 13">
    <name type="scientific">Sanguibacter antarcticus</name>
    <dbReference type="NCBI Taxonomy" id="372484"/>
    <lineage>
        <taxon>Bacteria</taxon>
        <taxon>Bacillati</taxon>
        <taxon>Actinomycetota</taxon>
        <taxon>Actinomycetes</taxon>
        <taxon>Micrococcales</taxon>
        <taxon>Sanguibacteraceae</taxon>
        <taxon>Sanguibacter</taxon>
    </lineage>
</organism>
<evidence type="ECO:0000256" key="4">
    <source>
        <dbReference type="ARBA" id="ARBA00022692"/>
    </source>
</evidence>
<keyword evidence="3 9" id="KW-0645">Protease</keyword>
<protein>
    <recommendedName>
        <fullName evidence="9">Lipoprotein signal peptidase</fullName>
        <ecNumber evidence="9">3.4.23.36</ecNumber>
    </recommendedName>
    <alternativeName>
        <fullName evidence="9">Prolipoprotein signal peptidase</fullName>
    </alternativeName>
    <alternativeName>
        <fullName evidence="9">Signal peptidase II</fullName>
        <shortName evidence="9">SPase II</shortName>
    </alternativeName>
</protein>
<feature type="active site" evidence="9">
    <location>
        <position position="149"/>
    </location>
</feature>
<feature type="transmembrane region" description="Helical" evidence="9">
    <location>
        <begin position="114"/>
        <end position="133"/>
    </location>
</feature>
<keyword evidence="13" id="KW-1185">Reference proteome</keyword>
<feature type="transmembrane region" description="Helical" evidence="9">
    <location>
        <begin position="31"/>
        <end position="49"/>
    </location>
</feature>
<dbReference type="GO" id="GO:0006508">
    <property type="term" value="P:proteolysis"/>
    <property type="evidence" value="ECO:0007669"/>
    <property type="project" value="UniProtKB-KW"/>
</dbReference>